<dbReference type="GO" id="GO:0004888">
    <property type="term" value="F:transmembrane signaling receptor activity"/>
    <property type="evidence" value="ECO:0007669"/>
    <property type="project" value="InterPro"/>
</dbReference>
<feature type="signal peptide" evidence="2">
    <location>
        <begin position="1"/>
        <end position="26"/>
    </location>
</feature>
<dbReference type="OrthoDB" id="1326189at2"/>
<dbReference type="STRING" id="1480615.AWJ14_20420"/>
<evidence type="ECO:0000256" key="1">
    <source>
        <dbReference type="SAM" id="Phobius"/>
    </source>
</evidence>
<comment type="caution">
    <text evidence="4">The sequence shown here is derived from an EMBL/GenBank/DDBJ whole genome shotgun (WGS) entry which is preliminary data.</text>
</comment>
<evidence type="ECO:0000313" key="5">
    <source>
        <dbReference type="Proteomes" id="UP000094795"/>
    </source>
</evidence>
<dbReference type="Pfam" id="PF02931">
    <property type="entry name" value="Neur_chan_LBD"/>
    <property type="match status" value="1"/>
</dbReference>
<evidence type="ECO:0000256" key="2">
    <source>
        <dbReference type="SAM" id="SignalP"/>
    </source>
</evidence>
<dbReference type="InterPro" id="IPR006202">
    <property type="entry name" value="Neur_chan_lig-bd"/>
</dbReference>
<evidence type="ECO:0000259" key="3">
    <source>
        <dbReference type="Pfam" id="PF02931"/>
    </source>
</evidence>
<dbReference type="GO" id="GO:0005230">
    <property type="term" value="F:extracellular ligand-gated monoatomic ion channel activity"/>
    <property type="evidence" value="ECO:0007669"/>
    <property type="project" value="InterPro"/>
</dbReference>
<dbReference type="Proteomes" id="UP000094795">
    <property type="component" value="Unassembled WGS sequence"/>
</dbReference>
<reference evidence="4 5" key="1">
    <citation type="submission" date="2015-12" db="EMBL/GenBank/DDBJ databases">
        <authorList>
            <person name="Shamseldin A."/>
            <person name="Moawad H."/>
            <person name="Abd El-Rahim W.M."/>
            <person name="Sadowsky M.J."/>
        </authorList>
    </citation>
    <scope>NUCLEOTIDE SEQUENCE [LARGE SCALE GENOMIC DNA]</scope>
    <source>
        <strain evidence="4 5">JC234</strain>
    </source>
</reference>
<proteinExistence type="predicted"/>
<keyword evidence="2" id="KW-0732">Signal</keyword>
<keyword evidence="1" id="KW-1133">Transmembrane helix</keyword>
<feature type="transmembrane region" description="Helical" evidence="1">
    <location>
        <begin position="290"/>
        <end position="311"/>
    </location>
</feature>
<name>A0A1C1YSE7_9HYPH</name>
<dbReference type="SUPFAM" id="SSF63712">
    <property type="entry name" value="Nicotinic receptor ligand binding domain-like"/>
    <property type="match status" value="1"/>
</dbReference>
<keyword evidence="1" id="KW-0472">Membrane</keyword>
<feature type="domain" description="Neurotransmitter-gated ion-channel ligand-binding" evidence="3">
    <location>
        <begin position="38"/>
        <end position="225"/>
    </location>
</feature>
<dbReference type="EMBL" id="LQZT01000042">
    <property type="protein sequence ID" value="OCW56441.1"/>
    <property type="molecule type" value="Genomic_DNA"/>
</dbReference>
<feature type="transmembrane region" description="Helical" evidence="1">
    <location>
        <begin position="332"/>
        <end position="353"/>
    </location>
</feature>
<dbReference type="RefSeq" id="WP_066182648.1">
    <property type="nucleotide sequence ID" value="NZ_LQZT01000042.1"/>
</dbReference>
<protein>
    <recommendedName>
        <fullName evidence="3">Neurotransmitter-gated ion-channel ligand-binding domain-containing protein</fullName>
    </recommendedName>
</protein>
<dbReference type="GO" id="GO:0016020">
    <property type="term" value="C:membrane"/>
    <property type="evidence" value="ECO:0007669"/>
    <property type="project" value="InterPro"/>
</dbReference>
<dbReference type="Gene3D" id="2.70.170.10">
    <property type="entry name" value="Neurotransmitter-gated ion-channel ligand-binding domain"/>
    <property type="match status" value="1"/>
</dbReference>
<dbReference type="InterPro" id="IPR036734">
    <property type="entry name" value="Neur_chan_lig-bd_sf"/>
</dbReference>
<dbReference type="AlphaFoldDB" id="A0A1C1YSE7"/>
<accession>A0A1C1YSE7</accession>
<gene>
    <name evidence="4" type="ORF">AWJ14_20420</name>
</gene>
<feature type="transmembrane region" description="Helical" evidence="1">
    <location>
        <begin position="261"/>
        <end position="278"/>
    </location>
</feature>
<keyword evidence="5" id="KW-1185">Reference proteome</keyword>
<feature type="chain" id="PRO_5008656380" description="Neurotransmitter-gated ion-channel ligand-binding domain-containing protein" evidence="2">
    <location>
        <begin position="27"/>
        <end position="354"/>
    </location>
</feature>
<dbReference type="PANTHER" id="PTHR18945">
    <property type="entry name" value="NEUROTRANSMITTER GATED ION CHANNEL"/>
    <property type="match status" value="1"/>
</dbReference>
<organism evidence="4 5">
    <name type="scientific">Hoeflea olei</name>
    <dbReference type="NCBI Taxonomy" id="1480615"/>
    <lineage>
        <taxon>Bacteria</taxon>
        <taxon>Pseudomonadati</taxon>
        <taxon>Pseudomonadota</taxon>
        <taxon>Alphaproteobacteria</taxon>
        <taxon>Hyphomicrobiales</taxon>
        <taxon>Rhizobiaceae</taxon>
        <taxon>Hoeflea</taxon>
    </lineage>
</organism>
<sequence>MGRVWLRAVWIASLLLGLLSGAPAVAAGAELPQSIPLPVRVHLAVRVLDVSAVDETSGVISAVVEITQRWNDPSLRFDPVREGKGRKDFAEAEAEQKLQAIWTPAAGFKNLINDARADATFLSIFANGDVTLIRRLDADFRTTMELSAFPFDTQRLVFPVASEAHASDEVIFIVDDRDRELSSLARSLTESDWTPRRLEFSLEQVYGWNSKPFMHVNTTVVLSRAWPRYVLRIFVPLFAVLSISLFVLWAPRGFVGDIPDITYAALLALAALGFTFEANYPGSMSVNSPVAFMISLGYLYLILALTADMVLESDRFPGKAAYPHLPEEARRTIRYVLPGIFLVVSAATIFRALA</sequence>
<feature type="transmembrane region" description="Helical" evidence="1">
    <location>
        <begin position="229"/>
        <end position="249"/>
    </location>
</feature>
<dbReference type="CDD" id="cd18988">
    <property type="entry name" value="LGIC_ECD_bact"/>
    <property type="match status" value="1"/>
</dbReference>
<keyword evidence="1" id="KW-0812">Transmembrane</keyword>
<dbReference type="InterPro" id="IPR006201">
    <property type="entry name" value="Neur_channel"/>
</dbReference>
<evidence type="ECO:0000313" key="4">
    <source>
        <dbReference type="EMBL" id="OCW56441.1"/>
    </source>
</evidence>